<feature type="active site" evidence="2">
    <location>
        <position position="662"/>
    </location>
</feature>
<dbReference type="InterPro" id="IPR008269">
    <property type="entry name" value="Lon_proteolytic"/>
</dbReference>
<dbReference type="InterPro" id="IPR020568">
    <property type="entry name" value="Ribosomal_Su5_D2-typ_SF"/>
</dbReference>
<organism evidence="4 5">
    <name type="scientific">Gimesia fumaroli</name>
    <dbReference type="NCBI Taxonomy" id="2527976"/>
    <lineage>
        <taxon>Bacteria</taxon>
        <taxon>Pseudomonadati</taxon>
        <taxon>Planctomycetota</taxon>
        <taxon>Planctomycetia</taxon>
        <taxon>Planctomycetales</taxon>
        <taxon>Planctomycetaceae</taxon>
        <taxon>Gimesia</taxon>
    </lineage>
</organism>
<keyword evidence="2" id="KW-0720">Serine protease</keyword>
<dbReference type="GO" id="GO:0004252">
    <property type="term" value="F:serine-type endopeptidase activity"/>
    <property type="evidence" value="ECO:0007669"/>
    <property type="project" value="UniProtKB-UniRule"/>
</dbReference>
<reference evidence="4 5" key="1">
    <citation type="submission" date="2019-03" db="EMBL/GenBank/DDBJ databases">
        <title>Deep-cultivation of Planctomycetes and their phenomic and genomic characterization uncovers novel biology.</title>
        <authorList>
            <person name="Wiegand S."/>
            <person name="Jogler M."/>
            <person name="Boedeker C."/>
            <person name="Pinto D."/>
            <person name="Vollmers J."/>
            <person name="Rivas-Marin E."/>
            <person name="Kohn T."/>
            <person name="Peeters S.H."/>
            <person name="Heuer A."/>
            <person name="Rast P."/>
            <person name="Oberbeckmann S."/>
            <person name="Bunk B."/>
            <person name="Jeske O."/>
            <person name="Meyerdierks A."/>
            <person name="Storesund J.E."/>
            <person name="Kallscheuer N."/>
            <person name="Luecker S."/>
            <person name="Lage O.M."/>
            <person name="Pohl T."/>
            <person name="Merkel B.J."/>
            <person name="Hornburger P."/>
            <person name="Mueller R.-W."/>
            <person name="Bruemmer F."/>
            <person name="Labrenz M."/>
            <person name="Spormann A.M."/>
            <person name="Op den Camp H."/>
            <person name="Overmann J."/>
            <person name="Amann R."/>
            <person name="Jetten M.S.M."/>
            <person name="Mascher T."/>
            <person name="Medema M.H."/>
            <person name="Devos D.P."/>
            <person name="Kaster A.-K."/>
            <person name="Ovreas L."/>
            <person name="Rohde M."/>
            <person name="Galperin M.Y."/>
            <person name="Jogler C."/>
        </authorList>
    </citation>
    <scope>NUCLEOTIDE SEQUENCE [LARGE SCALE GENOMIC DNA]</scope>
    <source>
        <strain evidence="4 5">Enr17</strain>
    </source>
</reference>
<name>A0A518IGJ9_9PLAN</name>
<dbReference type="EMBL" id="CP037452">
    <property type="protein sequence ID" value="QDV52217.1"/>
    <property type="molecule type" value="Genomic_DNA"/>
</dbReference>
<dbReference type="GO" id="GO:0004176">
    <property type="term" value="F:ATP-dependent peptidase activity"/>
    <property type="evidence" value="ECO:0007669"/>
    <property type="project" value="UniProtKB-UniRule"/>
</dbReference>
<evidence type="ECO:0000313" key="5">
    <source>
        <dbReference type="Proteomes" id="UP000318313"/>
    </source>
</evidence>
<accession>A0A518IGJ9</accession>
<dbReference type="Pfam" id="PF20437">
    <property type="entry name" value="LonC_helical"/>
    <property type="match status" value="1"/>
</dbReference>
<protein>
    <recommendedName>
        <fullName evidence="2">endopeptidase La</fullName>
        <ecNumber evidence="2">3.4.21.53</ecNumber>
    </recommendedName>
</protein>
<sequence>MTNTTEYRELNASEVTLDLDPKSFGFKTTAELDPLTEIVGQPRALRALDLGTGIRHPNYHIYIAGLMGTGQMELVTHALRERVLDASTPPDWVYVNNFDEPDCPLAIHLPTGQGIQLRGDMETLIEQLQESLPKAFKEEDFGKEKEKLRQVYRKRGDEVFDKLLKLAEQHGMTVQQLPDGQILFIPLKDNRPMTQKEIEQLTPEEMKVLDSHQDELVEMAGRVLQEQREIQRQLSTDVREVAQRFAVHLVEPLAVELQQKYDHPKLNEWFDRLKKHIIDHLNLFRDVSDMPPQVAAMMMGEGATDPEQRFLEYHINVVVDNSHLKEPPIIVEDAPNYRNLFGTIERVVDRAGRVITNFTRIKSGSLLKANGGYLVINLMDAIIEPFVWKELKRTLKSRSLGIQVQDPFAMFTVTALQPEPIPLNVRLVALGEPLIYHLLYLHDEDFREIFRVKADFDPEMNRDTETGLIYGRLVRQLSEKEELLPFDASAIAELVCVGARLASDQKKVTSVFSHIADVAREASFWASKKKLKVVKAKYVRQAVQERVYRSDLIAEKIRGLISDGTLLIQVEGTEVSQINGLAVADLGDYAFGRPSRLTASVGVGTAGIINIERESRMSGNTFDKGMLILEGLLRNYYAGEQPLTLSASIAMEQSYGGVDGDSASIAELLCLLSALANVPLRQDLAITGSLNQWGEVQAIGGVNEKIEGFFDVCNESGLTGTQGVCIPESNAQNLVLRDDLVKAIRQKQFHVWAVSDIDQAIELFTGMKAGDISDKRSFHGRVLERLTEIATLLEQQMLTDTGRLLWTPGTPLGLPPDPRPPLPGQ</sequence>
<dbReference type="Pfam" id="PF20436">
    <property type="entry name" value="LonB_AAA-LID"/>
    <property type="match status" value="1"/>
</dbReference>
<evidence type="ECO:0000313" key="4">
    <source>
        <dbReference type="EMBL" id="QDV52217.1"/>
    </source>
</evidence>
<feature type="active site" evidence="2">
    <location>
        <position position="705"/>
    </location>
</feature>
<comment type="similarity">
    <text evidence="2">Belongs to the peptidase S16 family.</text>
</comment>
<dbReference type="Gene3D" id="3.30.230.10">
    <property type="match status" value="1"/>
</dbReference>
<gene>
    <name evidence="4" type="primary">lon_1</name>
    <name evidence="4" type="ORF">Enr17x_42770</name>
</gene>
<evidence type="ECO:0000259" key="3">
    <source>
        <dbReference type="PROSITE" id="PS51786"/>
    </source>
</evidence>
<dbReference type="SUPFAM" id="SSF54211">
    <property type="entry name" value="Ribosomal protein S5 domain 2-like"/>
    <property type="match status" value="1"/>
</dbReference>
<dbReference type="OrthoDB" id="9758568at2"/>
<keyword evidence="5" id="KW-1185">Reference proteome</keyword>
<dbReference type="Gene3D" id="1.10.8.60">
    <property type="match status" value="1"/>
</dbReference>
<evidence type="ECO:0000256" key="2">
    <source>
        <dbReference type="PROSITE-ProRule" id="PRU01122"/>
    </source>
</evidence>
<dbReference type="InterPro" id="IPR046844">
    <property type="entry name" value="Lon-like_helical"/>
</dbReference>
<dbReference type="InterPro" id="IPR046843">
    <property type="entry name" value="LonB_AAA-LID"/>
</dbReference>
<proteinExistence type="inferred from homology"/>
<evidence type="ECO:0000256" key="1">
    <source>
        <dbReference type="ARBA" id="ARBA00022670"/>
    </source>
</evidence>
<dbReference type="RefSeq" id="WP_145311564.1">
    <property type="nucleotide sequence ID" value="NZ_CP037452.1"/>
</dbReference>
<dbReference type="Gene3D" id="3.40.50.300">
    <property type="entry name" value="P-loop containing nucleotide triphosphate hydrolases"/>
    <property type="match status" value="2"/>
</dbReference>
<dbReference type="InterPro" id="IPR014721">
    <property type="entry name" value="Ribsml_uS5_D2-typ_fold_subgr"/>
</dbReference>
<dbReference type="PANTHER" id="PTHR10046">
    <property type="entry name" value="ATP DEPENDENT LON PROTEASE FAMILY MEMBER"/>
    <property type="match status" value="1"/>
</dbReference>
<dbReference type="GO" id="GO:0005524">
    <property type="term" value="F:ATP binding"/>
    <property type="evidence" value="ECO:0007669"/>
    <property type="project" value="InterPro"/>
</dbReference>
<feature type="domain" description="Lon proteolytic" evidence="3">
    <location>
        <begin position="572"/>
        <end position="767"/>
    </location>
</feature>
<keyword evidence="2 4" id="KW-0378">Hydrolase</keyword>
<dbReference type="GO" id="GO:0006508">
    <property type="term" value="P:proteolysis"/>
    <property type="evidence" value="ECO:0007669"/>
    <property type="project" value="UniProtKB-KW"/>
</dbReference>
<comment type="catalytic activity">
    <reaction evidence="2">
        <text>Hydrolysis of proteins in presence of ATP.</text>
        <dbReference type="EC" id="3.4.21.53"/>
    </reaction>
</comment>
<dbReference type="InterPro" id="IPR041699">
    <property type="entry name" value="AAA_32"/>
</dbReference>
<dbReference type="EC" id="3.4.21.53" evidence="2"/>
<dbReference type="GO" id="GO:0030163">
    <property type="term" value="P:protein catabolic process"/>
    <property type="evidence" value="ECO:0007669"/>
    <property type="project" value="InterPro"/>
</dbReference>
<dbReference type="PROSITE" id="PS51786">
    <property type="entry name" value="LON_PROTEOLYTIC"/>
    <property type="match status" value="1"/>
</dbReference>
<dbReference type="InterPro" id="IPR027065">
    <property type="entry name" value="Lon_Prtase"/>
</dbReference>
<dbReference type="InterPro" id="IPR027417">
    <property type="entry name" value="P-loop_NTPase"/>
</dbReference>
<keyword evidence="1 2" id="KW-0645">Protease</keyword>
<dbReference type="PRINTS" id="PR00830">
    <property type="entry name" value="ENDOLAPTASE"/>
</dbReference>
<dbReference type="Pfam" id="PF05362">
    <property type="entry name" value="Lon_C"/>
    <property type="match status" value="1"/>
</dbReference>
<dbReference type="AlphaFoldDB" id="A0A518IGJ9"/>
<dbReference type="Pfam" id="PF13654">
    <property type="entry name" value="AAA_32"/>
    <property type="match status" value="1"/>
</dbReference>
<dbReference type="Proteomes" id="UP000318313">
    <property type="component" value="Chromosome"/>
</dbReference>
<dbReference type="KEGG" id="gfm:Enr17x_42770"/>